<evidence type="ECO:0000313" key="2">
    <source>
        <dbReference type="Proteomes" id="UP001279734"/>
    </source>
</evidence>
<dbReference type="AlphaFoldDB" id="A0AAD3SN31"/>
<gene>
    <name evidence="1" type="ORF">Nepgr_016008</name>
</gene>
<protein>
    <submittedName>
        <fullName evidence="1">Uncharacterized protein</fullName>
    </submittedName>
</protein>
<keyword evidence="2" id="KW-1185">Reference proteome</keyword>
<sequence>MSASTGQHCTLNKFTRCLRHDSLKMVRHGQKTKHMVGAGFTPAHSSVPFFVNPIKSCVQIWQSFLAALTEMAPYADVEGMCLSNLWELKCPESRHFPSSRPAIFLKAVQQNVSSNYPQSCLAKYFKNRPAIILKAARQNASKAGQQLSSKLPGKMLQKQASNYPQSCPAKCFKSRPEIISSSCPAVYFKSRPEICALRSACRHSLVSENHHHLRKLSLSPENSARHLGLLESIFLPSGTNMVSGNLSSGWSTLFYFGQLAIPPNRSFVANQYL</sequence>
<reference evidence="1" key="1">
    <citation type="submission" date="2023-05" db="EMBL/GenBank/DDBJ databases">
        <title>Nepenthes gracilis genome sequencing.</title>
        <authorList>
            <person name="Fukushima K."/>
        </authorList>
    </citation>
    <scope>NUCLEOTIDE SEQUENCE</scope>
    <source>
        <strain evidence="1">SING2019-196</strain>
    </source>
</reference>
<evidence type="ECO:0000313" key="1">
    <source>
        <dbReference type="EMBL" id="GMH14167.1"/>
    </source>
</evidence>
<organism evidence="1 2">
    <name type="scientific">Nepenthes gracilis</name>
    <name type="common">Slender pitcher plant</name>
    <dbReference type="NCBI Taxonomy" id="150966"/>
    <lineage>
        <taxon>Eukaryota</taxon>
        <taxon>Viridiplantae</taxon>
        <taxon>Streptophyta</taxon>
        <taxon>Embryophyta</taxon>
        <taxon>Tracheophyta</taxon>
        <taxon>Spermatophyta</taxon>
        <taxon>Magnoliopsida</taxon>
        <taxon>eudicotyledons</taxon>
        <taxon>Gunneridae</taxon>
        <taxon>Pentapetalae</taxon>
        <taxon>Caryophyllales</taxon>
        <taxon>Nepenthaceae</taxon>
        <taxon>Nepenthes</taxon>
    </lineage>
</organism>
<comment type="caution">
    <text evidence="1">The sequence shown here is derived from an EMBL/GenBank/DDBJ whole genome shotgun (WGS) entry which is preliminary data.</text>
</comment>
<name>A0AAD3SN31_NEPGR</name>
<accession>A0AAD3SN31</accession>
<dbReference type="EMBL" id="BSYO01000013">
    <property type="protein sequence ID" value="GMH14167.1"/>
    <property type="molecule type" value="Genomic_DNA"/>
</dbReference>
<dbReference type="Proteomes" id="UP001279734">
    <property type="component" value="Unassembled WGS sequence"/>
</dbReference>
<proteinExistence type="predicted"/>